<evidence type="ECO:0000256" key="1">
    <source>
        <dbReference type="SAM" id="MobiDB-lite"/>
    </source>
</evidence>
<dbReference type="OrthoDB" id="21513at2759"/>
<feature type="region of interest" description="Disordered" evidence="1">
    <location>
        <begin position="186"/>
        <end position="408"/>
    </location>
</feature>
<dbReference type="InterPro" id="IPR051870">
    <property type="entry name" value="Elongin-A_domain"/>
</dbReference>
<dbReference type="Pfam" id="PF06881">
    <property type="entry name" value="Elongin_A"/>
    <property type="match status" value="1"/>
</dbReference>
<proteinExistence type="predicted"/>
<dbReference type="AlphaFoldDB" id="A0A8H4L7T1"/>
<feature type="compositionally biased region" description="Acidic residues" evidence="1">
    <location>
        <begin position="247"/>
        <end position="274"/>
    </location>
</feature>
<dbReference type="InterPro" id="IPR010684">
    <property type="entry name" value="RNA_pol_II_trans_fac_SIII_A"/>
</dbReference>
<dbReference type="Gene3D" id="6.10.250.3180">
    <property type="match status" value="1"/>
</dbReference>
<protein>
    <submittedName>
        <fullName evidence="2">RNA polymerase II transcription factor SIII (Elongin) subunit A</fullName>
    </submittedName>
</protein>
<dbReference type="GO" id="GO:0070449">
    <property type="term" value="C:elongin complex"/>
    <property type="evidence" value="ECO:0007669"/>
    <property type="project" value="InterPro"/>
</dbReference>
<feature type="compositionally biased region" description="Pro residues" evidence="1">
    <location>
        <begin position="364"/>
        <end position="389"/>
    </location>
</feature>
<dbReference type="PANTHER" id="PTHR15141">
    <property type="entry name" value="TRANSCRIPTION ELONGATION FACTOR B POLYPEPTIDE 3"/>
    <property type="match status" value="1"/>
</dbReference>
<evidence type="ECO:0000313" key="2">
    <source>
        <dbReference type="EMBL" id="KAF4463182.1"/>
    </source>
</evidence>
<feature type="compositionally biased region" description="Low complexity" evidence="1">
    <location>
        <begin position="329"/>
        <end position="348"/>
    </location>
</feature>
<comment type="caution">
    <text evidence="2">The sequence shown here is derived from an EMBL/GenBank/DDBJ whole genome shotgun (WGS) entry which is preliminary data.</text>
</comment>
<reference evidence="2 3" key="1">
    <citation type="submission" date="2020-01" db="EMBL/GenBank/DDBJ databases">
        <title>Identification and distribution of gene clusters putatively required for synthesis of sphingolipid metabolism inhibitors in phylogenetically diverse species of the filamentous fungus Fusarium.</title>
        <authorList>
            <person name="Kim H.-S."/>
            <person name="Busman M."/>
            <person name="Brown D.W."/>
            <person name="Divon H."/>
            <person name="Uhlig S."/>
            <person name="Proctor R.H."/>
        </authorList>
    </citation>
    <scope>NUCLEOTIDE SEQUENCE [LARGE SCALE GENOMIC DNA]</scope>
    <source>
        <strain evidence="2 3">NRRL 20459</strain>
    </source>
</reference>
<name>A0A8H4L7T1_9HYPO</name>
<gene>
    <name evidence="2" type="ORF">FALBO_9995</name>
</gene>
<dbReference type="GO" id="GO:0006368">
    <property type="term" value="P:transcription elongation by RNA polymerase II"/>
    <property type="evidence" value="ECO:0007669"/>
    <property type="project" value="InterPro"/>
</dbReference>
<accession>A0A8H4L7T1</accession>
<evidence type="ECO:0000313" key="3">
    <source>
        <dbReference type="Proteomes" id="UP000554235"/>
    </source>
</evidence>
<dbReference type="PANTHER" id="PTHR15141:SF76">
    <property type="entry name" value="TRANSCRIPTION ELONGATION FACTOR B POLYPEPTIDE 3"/>
    <property type="match status" value="1"/>
</dbReference>
<keyword evidence="3" id="KW-1185">Reference proteome</keyword>
<feature type="compositionally biased region" description="Low complexity" evidence="1">
    <location>
        <begin position="299"/>
        <end position="319"/>
    </location>
</feature>
<dbReference type="Proteomes" id="UP000554235">
    <property type="component" value="Unassembled WGS sequence"/>
</dbReference>
<organism evidence="2 3">
    <name type="scientific">Fusarium albosuccineum</name>
    <dbReference type="NCBI Taxonomy" id="1237068"/>
    <lineage>
        <taxon>Eukaryota</taxon>
        <taxon>Fungi</taxon>
        <taxon>Dikarya</taxon>
        <taxon>Ascomycota</taxon>
        <taxon>Pezizomycotina</taxon>
        <taxon>Sordariomycetes</taxon>
        <taxon>Hypocreomycetidae</taxon>
        <taxon>Hypocreales</taxon>
        <taxon>Nectriaceae</taxon>
        <taxon>Fusarium</taxon>
        <taxon>Fusarium decemcellulare species complex</taxon>
    </lineage>
</organism>
<dbReference type="EMBL" id="JAADYS010001409">
    <property type="protein sequence ID" value="KAF4463182.1"/>
    <property type="molecule type" value="Genomic_DNA"/>
</dbReference>
<sequence length="408" mass="45145">MPVKSLMELASAACVKNIRELESVGDYLPYETVRSILLRVDSAHQLRQIELNSPQVEGETGEIWLKIIEREFPMEYKQKAYKPQNPKKWYRVWEKYKKDHDLALEESEKKLMNALAGLRQDKEKNTSKIVDRKLLPRAGRVGPRRPWGQRDGAGSTLAFTRGSRTKTHNGASVMRKVRRETKEIASIHGKLSRQGSASLSKLAKAPPAMVNDYRRASQPVFRPTQRVSEPSEVVTAHEERATFISDSESDQGEDLFDDDDDDNEPYGDDDEEELPPPRNPAPRSNSKASATSLLKKRPGSSSSAPSSAPSRPASTPRRSGILSNSYKGPRPQTTTTSSAAAPPKSSRPAEPPKPSQRLPRTQTSPPPSADPGPSSSPPPPAPSARPPVAVPARKRKAVDVFMKRKKRA</sequence>
<feature type="region of interest" description="Disordered" evidence="1">
    <location>
        <begin position="139"/>
        <end position="172"/>
    </location>
</feature>